<feature type="compositionally biased region" description="Polar residues" evidence="1">
    <location>
        <begin position="543"/>
        <end position="555"/>
    </location>
</feature>
<feature type="compositionally biased region" description="Basic and acidic residues" evidence="1">
    <location>
        <begin position="599"/>
        <end position="623"/>
    </location>
</feature>
<dbReference type="Proteomes" id="UP000717328">
    <property type="component" value="Unassembled WGS sequence"/>
</dbReference>
<feature type="region of interest" description="Disordered" evidence="1">
    <location>
        <begin position="522"/>
        <end position="663"/>
    </location>
</feature>
<keyword evidence="3" id="KW-1185">Reference proteome</keyword>
<feature type="region of interest" description="Disordered" evidence="1">
    <location>
        <begin position="406"/>
        <end position="462"/>
    </location>
</feature>
<proteinExistence type="predicted"/>
<comment type="caution">
    <text evidence="2">The sequence shown here is derived from an EMBL/GenBank/DDBJ whole genome shotgun (WGS) entry which is preliminary data.</text>
</comment>
<gene>
    <name evidence="2" type="ORF">H0H81_009454</name>
</gene>
<name>A0A9P7K5N5_9AGAR</name>
<organism evidence="2 3">
    <name type="scientific">Sphagnurus paluster</name>
    <dbReference type="NCBI Taxonomy" id="117069"/>
    <lineage>
        <taxon>Eukaryota</taxon>
        <taxon>Fungi</taxon>
        <taxon>Dikarya</taxon>
        <taxon>Basidiomycota</taxon>
        <taxon>Agaricomycotina</taxon>
        <taxon>Agaricomycetes</taxon>
        <taxon>Agaricomycetidae</taxon>
        <taxon>Agaricales</taxon>
        <taxon>Tricholomatineae</taxon>
        <taxon>Lyophyllaceae</taxon>
        <taxon>Sphagnurus</taxon>
    </lineage>
</organism>
<feature type="compositionally biased region" description="Basic residues" evidence="1">
    <location>
        <begin position="625"/>
        <end position="648"/>
    </location>
</feature>
<feature type="region of interest" description="Disordered" evidence="1">
    <location>
        <begin position="306"/>
        <end position="376"/>
    </location>
</feature>
<feature type="compositionally biased region" description="Low complexity" evidence="1">
    <location>
        <begin position="653"/>
        <end position="663"/>
    </location>
</feature>
<accession>A0A9P7K5N5</accession>
<reference evidence="2" key="2">
    <citation type="submission" date="2021-10" db="EMBL/GenBank/DDBJ databases">
        <title>Phylogenomics reveals ancestral predisposition of the termite-cultivated fungus Termitomyces towards a domesticated lifestyle.</title>
        <authorList>
            <person name="Auxier B."/>
            <person name="Grum-Grzhimaylo A."/>
            <person name="Cardenas M.E."/>
            <person name="Lodge J.D."/>
            <person name="Laessoe T."/>
            <person name="Pedersen O."/>
            <person name="Smith M.E."/>
            <person name="Kuyper T.W."/>
            <person name="Franco-Molano E.A."/>
            <person name="Baroni T.J."/>
            <person name="Aanen D.K."/>
        </authorList>
    </citation>
    <scope>NUCLEOTIDE SEQUENCE</scope>
    <source>
        <strain evidence="2">D49</strain>
    </source>
</reference>
<dbReference type="AlphaFoldDB" id="A0A9P7K5N5"/>
<evidence type="ECO:0000313" key="3">
    <source>
        <dbReference type="Proteomes" id="UP000717328"/>
    </source>
</evidence>
<dbReference type="OrthoDB" id="3141838at2759"/>
<dbReference type="EMBL" id="JABCKI010005991">
    <property type="protein sequence ID" value="KAG5635986.1"/>
    <property type="molecule type" value="Genomic_DNA"/>
</dbReference>
<feature type="compositionally biased region" description="Low complexity" evidence="1">
    <location>
        <begin position="588"/>
        <end position="597"/>
    </location>
</feature>
<feature type="compositionally biased region" description="Basic and acidic residues" evidence="1">
    <location>
        <begin position="365"/>
        <end position="376"/>
    </location>
</feature>
<evidence type="ECO:0000313" key="2">
    <source>
        <dbReference type="EMBL" id="KAG5635986.1"/>
    </source>
</evidence>
<feature type="region of interest" description="Disordered" evidence="1">
    <location>
        <begin position="1"/>
        <end position="21"/>
    </location>
</feature>
<reference evidence="2" key="1">
    <citation type="submission" date="2021-02" db="EMBL/GenBank/DDBJ databases">
        <authorList>
            <person name="Nieuwenhuis M."/>
            <person name="Van De Peppel L.J.J."/>
        </authorList>
    </citation>
    <scope>NUCLEOTIDE SEQUENCE</scope>
    <source>
        <strain evidence="2">D49</strain>
    </source>
</reference>
<protein>
    <submittedName>
        <fullName evidence="2">Uncharacterized protein</fullName>
    </submittedName>
</protein>
<sequence>MATLAMRHWQEPNHHTTTRSPFQYIQPPQYHSMTPEISLPPRNEKDLSRDFLITVLNHFATVIQSYFNGRPVRLVVHGGACMLLHPGLFGLAKEQYYLAHNSPANSPHNILPRRVSTRDVDYIHRSFVTEWQALGVADAGDRLKHCIKLTAQHFQLGLDWMNSDADVALPMAIDDKQQQYDPIYRGAIQPNNVHLHSIFSSTNGLLTLVSVPPVWSIVLKLVRYIRYDPGDICLLLRNGVNLNNMHWTPEALENWIHTEAAPMCFERWSATKRQQLRTRIQHAVQMVTNWNAATARGPVIPNLAAEASRDTESQRRSLLALPAPPPQPDLPSHARTSWSGPSAARRAIEGPTGHGATPDLGEYWPEPKPRSRPNDANHARFELETQKLNRDIAQRLQAAMSPPLAVLRGAEKTTRRTREKKRAKSRERNRRSKFLIFPRPFADSDSDTDSDSDDGRHDFRPVIPRSMGHLQQSQQTGAPFLPRPSAFLIYAPPAATPPPAASLPYPVQIQHLRTITNTHLDPAHRSSATSTPQHQHPEHRRSSSSMSYNLQNRNSFPGPPPNPPIDESDRRRSTASTTYRTDQHERPITPFIPTFPTAQHHEDLYAIDERRSSDRDNTHESSTRARSRSRSRHHSRSVSRAPKDRHRPPPLDLSPSLGDLLVF</sequence>
<evidence type="ECO:0000256" key="1">
    <source>
        <dbReference type="SAM" id="MobiDB-lite"/>
    </source>
</evidence>
<feature type="compositionally biased region" description="Basic residues" evidence="1">
    <location>
        <begin position="417"/>
        <end position="433"/>
    </location>
</feature>